<gene>
    <name evidence="1" type="ORF">EHS25_009899</name>
</gene>
<comment type="caution">
    <text evidence="1">The sequence shown here is derived from an EMBL/GenBank/DDBJ whole genome shotgun (WGS) entry which is preliminary data.</text>
</comment>
<name>A0A427YI13_9TREE</name>
<dbReference type="OrthoDB" id="10481727at2759"/>
<reference evidence="1 2" key="1">
    <citation type="submission" date="2018-11" db="EMBL/GenBank/DDBJ databases">
        <title>Genome sequence of Saitozyma podzolica DSM 27192.</title>
        <authorList>
            <person name="Aliyu H."/>
            <person name="Gorte O."/>
            <person name="Ochsenreither K."/>
        </authorList>
    </citation>
    <scope>NUCLEOTIDE SEQUENCE [LARGE SCALE GENOMIC DNA]</scope>
    <source>
        <strain evidence="1 2">DSM 27192</strain>
    </source>
</reference>
<keyword evidence="2" id="KW-1185">Reference proteome</keyword>
<organism evidence="1 2">
    <name type="scientific">Saitozyma podzolica</name>
    <dbReference type="NCBI Taxonomy" id="1890683"/>
    <lineage>
        <taxon>Eukaryota</taxon>
        <taxon>Fungi</taxon>
        <taxon>Dikarya</taxon>
        <taxon>Basidiomycota</taxon>
        <taxon>Agaricomycotina</taxon>
        <taxon>Tremellomycetes</taxon>
        <taxon>Tremellales</taxon>
        <taxon>Trimorphomycetaceae</taxon>
        <taxon>Saitozyma</taxon>
    </lineage>
</organism>
<dbReference type="EMBL" id="RSCD01000009">
    <property type="protein sequence ID" value="RSH90724.1"/>
    <property type="molecule type" value="Genomic_DNA"/>
</dbReference>
<evidence type="ECO:0000313" key="1">
    <source>
        <dbReference type="EMBL" id="RSH90724.1"/>
    </source>
</evidence>
<proteinExistence type="predicted"/>
<evidence type="ECO:0000313" key="2">
    <source>
        <dbReference type="Proteomes" id="UP000279259"/>
    </source>
</evidence>
<protein>
    <submittedName>
        <fullName evidence="1">Uncharacterized protein</fullName>
    </submittedName>
</protein>
<accession>A0A427YI13</accession>
<sequence>MSSVRPSPAPLSGFPHNLRAIVDYANPRTAVTLLRTSYQLFEIAGPEIYRKVYLDYKTIGGVFLGAHKNPRVASQSLCPTRSAGIVPIQRRRWIPVRGALRRACKSRRRTYSSTSKIIHITAHGRADCQPLVPIISTLLSPELVRVVCPRTDQGSYDTHLCGTDPCPLLRCIDTKKSVFRNIDYWYWPDPDAADVYLPDMGVECGFVGPWKGPRQKEIVYFLPVEGCFRWRCEYVGSFTMDELVTDLKRSIRQCRVLEIVGLETILLRDTTWPSRGEIITEEQLLMAKELLEDGLAKTHGEVTEQLIFKTRQQHHREDTYGEFSREEKEKWLEEANSAQSPWTTPQALLTPAPIFSRSHF</sequence>
<dbReference type="AlphaFoldDB" id="A0A427YI13"/>
<dbReference type="Proteomes" id="UP000279259">
    <property type="component" value="Unassembled WGS sequence"/>
</dbReference>